<comment type="caution">
    <text evidence="9">The sequence shown here is derived from an EMBL/GenBank/DDBJ whole genome shotgun (WGS) entry which is preliminary data.</text>
</comment>
<feature type="transmembrane region" description="Helical" evidence="8">
    <location>
        <begin position="171"/>
        <end position="193"/>
    </location>
</feature>
<dbReference type="GO" id="GO:0005886">
    <property type="term" value="C:plasma membrane"/>
    <property type="evidence" value="ECO:0007669"/>
    <property type="project" value="UniProtKB-SubCell"/>
</dbReference>
<dbReference type="Gene3D" id="1.20.1530.20">
    <property type="match status" value="1"/>
</dbReference>
<dbReference type="PANTHER" id="PTHR36838">
    <property type="entry name" value="AUXIN EFFLUX CARRIER FAMILY PROTEIN"/>
    <property type="match status" value="1"/>
</dbReference>
<accession>A0A8J3GZV6</accession>
<evidence type="ECO:0000256" key="4">
    <source>
        <dbReference type="ARBA" id="ARBA00022475"/>
    </source>
</evidence>
<comment type="similarity">
    <text evidence="2">Belongs to the auxin efflux carrier (TC 2.A.69) family.</text>
</comment>
<evidence type="ECO:0000313" key="10">
    <source>
        <dbReference type="Proteomes" id="UP000626220"/>
    </source>
</evidence>
<keyword evidence="7 8" id="KW-0472">Membrane</keyword>
<evidence type="ECO:0000256" key="1">
    <source>
        <dbReference type="ARBA" id="ARBA00004651"/>
    </source>
</evidence>
<keyword evidence="10" id="KW-1185">Reference proteome</keyword>
<feature type="transmembrane region" description="Helical" evidence="8">
    <location>
        <begin position="127"/>
        <end position="150"/>
    </location>
</feature>
<feature type="transmembrane region" description="Helical" evidence="8">
    <location>
        <begin position="6"/>
        <end position="23"/>
    </location>
</feature>
<feature type="transmembrane region" description="Helical" evidence="8">
    <location>
        <begin position="229"/>
        <end position="250"/>
    </location>
</feature>
<name>A0A8J3GZV6_9RHOB</name>
<reference evidence="9" key="2">
    <citation type="submission" date="2020-09" db="EMBL/GenBank/DDBJ databases">
        <authorList>
            <person name="Sun Q."/>
            <person name="Kim S."/>
        </authorList>
    </citation>
    <scope>NUCLEOTIDE SEQUENCE</scope>
    <source>
        <strain evidence="9">KCTC 42650</strain>
    </source>
</reference>
<feature type="transmembrane region" description="Helical" evidence="8">
    <location>
        <begin position="66"/>
        <end position="89"/>
    </location>
</feature>
<organism evidence="9 10">
    <name type="scientific">Seohaeicola zhoushanensis</name>
    <dbReference type="NCBI Taxonomy" id="1569283"/>
    <lineage>
        <taxon>Bacteria</taxon>
        <taxon>Pseudomonadati</taxon>
        <taxon>Pseudomonadota</taxon>
        <taxon>Alphaproteobacteria</taxon>
        <taxon>Rhodobacterales</taxon>
        <taxon>Roseobacteraceae</taxon>
        <taxon>Seohaeicola</taxon>
    </lineage>
</organism>
<proteinExistence type="inferred from homology"/>
<dbReference type="InterPro" id="IPR004776">
    <property type="entry name" value="Mem_transp_PIN-like"/>
</dbReference>
<evidence type="ECO:0000256" key="8">
    <source>
        <dbReference type="SAM" id="Phobius"/>
    </source>
</evidence>
<evidence type="ECO:0000256" key="6">
    <source>
        <dbReference type="ARBA" id="ARBA00022989"/>
    </source>
</evidence>
<dbReference type="EMBL" id="BNCJ01000010">
    <property type="protein sequence ID" value="GHF58287.1"/>
    <property type="molecule type" value="Genomic_DNA"/>
</dbReference>
<dbReference type="PANTHER" id="PTHR36838:SF3">
    <property type="entry name" value="TRANSPORTER AUXIN EFFLUX CARRIER EC FAMILY"/>
    <property type="match status" value="1"/>
</dbReference>
<protein>
    <submittedName>
        <fullName evidence="9">Malonate transporter</fullName>
    </submittedName>
</protein>
<keyword evidence="6 8" id="KW-1133">Transmembrane helix</keyword>
<dbReference type="Pfam" id="PF03547">
    <property type="entry name" value="Mem_trans"/>
    <property type="match status" value="2"/>
</dbReference>
<evidence type="ECO:0000256" key="2">
    <source>
        <dbReference type="ARBA" id="ARBA00010145"/>
    </source>
</evidence>
<dbReference type="RefSeq" id="WP_189681121.1">
    <property type="nucleotide sequence ID" value="NZ_BNCJ01000010.1"/>
</dbReference>
<evidence type="ECO:0000256" key="3">
    <source>
        <dbReference type="ARBA" id="ARBA00022448"/>
    </source>
</evidence>
<dbReference type="InterPro" id="IPR038770">
    <property type="entry name" value="Na+/solute_symporter_sf"/>
</dbReference>
<keyword evidence="3" id="KW-0813">Transport</keyword>
<dbReference type="AlphaFoldDB" id="A0A8J3GZV6"/>
<gene>
    <name evidence="9" type="ORF">GCM10017056_32080</name>
</gene>
<keyword evidence="4" id="KW-1003">Cell membrane</keyword>
<dbReference type="Proteomes" id="UP000626220">
    <property type="component" value="Unassembled WGS sequence"/>
</dbReference>
<keyword evidence="5 8" id="KW-0812">Transmembrane</keyword>
<evidence type="ECO:0000313" key="9">
    <source>
        <dbReference type="EMBL" id="GHF58287.1"/>
    </source>
</evidence>
<feature type="transmembrane region" description="Helical" evidence="8">
    <location>
        <begin position="96"/>
        <end position="115"/>
    </location>
</feature>
<evidence type="ECO:0000256" key="7">
    <source>
        <dbReference type="ARBA" id="ARBA00023136"/>
    </source>
</evidence>
<feature type="transmembrane region" description="Helical" evidence="8">
    <location>
        <begin position="256"/>
        <end position="276"/>
    </location>
</feature>
<feature type="transmembrane region" description="Helical" evidence="8">
    <location>
        <begin position="199"/>
        <end position="217"/>
    </location>
</feature>
<sequence>MFQTLIDVILPVFLVIGAGYVTTRAGYFSEAHITGLMKFTQGFAIPCLLFRAIAHIDIASSFDPRLLASFYTAAALCFCVGILGARLLFRREWEDCVVIGFACLFSNSILLGLPITERAFGHDALTGNYAIIAFHAPFCYGLGITVMEIVRARGQPGGFLVPVLRSMFQNALIIGIVLGFLFNVLGLPIPGIAEDALTLIVRAALPCALFALGGVLVQYRPEGDLRAIAFVCTISLVLHPALVWTFGSALSLKQDLFRSAIMNSSMAPGFNAYIFANMYGRTKRVAASSVLLATGASILTVWLWLIALGAR</sequence>
<dbReference type="GO" id="GO:0055085">
    <property type="term" value="P:transmembrane transport"/>
    <property type="evidence" value="ECO:0007669"/>
    <property type="project" value="InterPro"/>
</dbReference>
<feature type="transmembrane region" description="Helical" evidence="8">
    <location>
        <begin position="288"/>
        <end position="310"/>
    </location>
</feature>
<comment type="subcellular location">
    <subcellularLocation>
        <location evidence="1">Cell membrane</location>
        <topology evidence="1">Multi-pass membrane protein</topology>
    </subcellularLocation>
</comment>
<reference evidence="9" key="1">
    <citation type="journal article" date="2014" name="Int. J. Syst. Evol. Microbiol.">
        <title>Complete genome sequence of Corynebacterium casei LMG S-19264T (=DSM 44701T), isolated from a smear-ripened cheese.</title>
        <authorList>
            <consortium name="US DOE Joint Genome Institute (JGI-PGF)"/>
            <person name="Walter F."/>
            <person name="Albersmeier A."/>
            <person name="Kalinowski J."/>
            <person name="Ruckert C."/>
        </authorList>
    </citation>
    <scope>NUCLEOTIDE SEQUENCE</scope>
    <source>
        <strain evidence="9">KCTC 42650</strain>
    </source>
</reference>
<evidence type="ECO:0000256" key="5">
    <source>
        <dbReference type="ARBA" id="ARBA00022692"/>
    </source>
</evidence>